<feature type="transmembrane region" description="Helical" evidence="6">
    <location>
        <begin position="12"/>
        <end position="39"/>
    </location>
</feature>
<feature type="domain" description="RDD" evidence="7">
    <location>
        <begin position="3"/>
        <end position="142"/>
    </location>
</feature>
<sequence>MTYAGFWRRAVAFFIDFSLLMGGTTLVSVFTLFTFIFFLSPDYSVALEQVTYTMANKPYISPLIHATVFWLYFAGYESSKRQATIGKLVMGLKVCTLDGHRIGFGRASARHFSKYLSGLLLMVGYLMGAFTKKKQALHDKMTRCVVINVKAIRIHEEPVQAEPVDGLPA</sequence>
<gene>
    <name evidence="8" type="ORF">OQ287_13190</name>
</gene>
<evidence type="ECO:0000256" key="5">
    <source>
        <dbReference type="ARBA" id="ARBA00023136"/>
    </source>
</evidence>
<dbReference type="EMBL" id="JAPIVE010000004">
    <property type="protein sequence ID" value="MCX2525198.1"/>
    <property type="molecule type" value="Genomic_DNA"/>
</dbReference>
<evidence type="ECO:0000313" key="8">
    <source>
        <dbReference type="EMBL" id="MCX2525198.1"/>
    </source>
</evidence>
<dbReference type="RefSeq" id="WP_265896748.1">
    <property type="nucleotide sequence ID" value="NZ_JAPIVE010000004.1"/>
</dbReference>
<evidence type="ECO:0000256" key="4">
    <source>
        <dbReference type="ARBA" id="ARBA00022989"/>
    </source>
</evidence>
<protein>
    <submittedName>
        <fullName evidence="8">RDD family protein</fullName>
    </submittedName>
</protein>
<accession>A0AA41ZJM9</accession>
<keyword evidence="4 6" id="KW-1133">Transmembrane helix</keyword>
<keyword evidence="9" id="KW-1185">Reference proteome</keyword>
<dbReference type="PANTHER" id="PTHR36115">
    <property type="entry name" value="PROLINE-RICH ANTIGEN HOMOLOG-RELATED"/>
    <property type="match status" value="1"/>
</dbReference>
<keyword evidence="3 6" id="KW-0812">Transmembrane</keyword>
<evidence type="ECO:0000256" key="6">
    <source>
        <dbReference type="SAM" id="Phobius"/>
    </source>
</evidence>
<dbReference type="InterPro" id="IPR010432">
    <property type="entry name" value="RDD"/>
</dbReference>
<evidence type="ECO:0000256" key="3">
    <source>
        <dbReference type="ARBA" id="ARBA00022692"/>
    </source>
</evidence>
<feature type="transmembrane region" description="Helical" evidence="6">
    <location>
        <begin position="112"/>
        <end position="131"/>
    </location>
</feature>
<evidence type="ECO:0000313" key="9">
    <source>
        <dbReference type="Proteomes" id="UP001165678"/>
    </source>
</evidence>
<keyword evidence="2" id="KW-1003">Cell membrane</keyword>
<dbReference type="AlphaFoldDB" id="A0AA41ZJM9"/>
<organism evidence="8 9">
    <name type="scientific">Larsenimonas rhizosphaerae</name>
    <dbReference type="NCBI Taxonomy" id="2944682"/>
    <lineage>
        <taxon>Bacteria</taxon>
        <taxon>Pseudomonadati</taxon>
        <taxon>Pseudomonadota</taxon>
        <taxon>Gammaproteobacteria</taxon>
        <taxon>Oceanospirillales</taxon>
        <taxon>Halomonadaceae</taxon>
        <taxon>Larsenimonas</taxon>
    </lineage>
</organism>
<dbReference type="InterPro" id="IPR051791">
    <property type="entry name" value="Pra-immunoreactive"/>
</dbReference>
<dbReference type="PANTHER" id="PTHR36115:SF6">
    <property type="entry name" value="PROLINE-RICH ANTIGEN HOMOLOG"/>
    <property type="match status" value="1"/>
</dbReference>
<keyword evidence="5 6" id="KW-0472">Membrane</keyword>
<reference evidence="8" key="1">
    <citation type="submission" date="2022-11" db="EMBL/GenBank/DDBJ databases">
        <title>Larsenimonas rhizosphaerae sp. nov., isolated from a tidal mudflat.</title>
        <authorList>
            <person name="Lee S.D."/>
            <person name="Kim I.S."/>
        </authorList>
    </citation>
    <scope>NUCLEOTIDE SEQUENCE</scope>
    <source>
        <strain evidence="8">GH2-1</strain>
    </source>
</reference>
<evidence type="ECO:0000259" key="7">
    <source>
        <dbReference type="Pfam" id="PF06271"/>
    </source>
</evidence>
<comment type="caution">
    <text evidence="8">The sequence shown here is derived from an EMBL/GenBank/DDBJ whole genome shotgun (WGS) entry which is preliminary data.</text>
</comment>
<dbReference type="GO" id="GO:0005886">
    <property type="term" value="C:plasma membrane"/>
    <property type="evidence" value="ECO:0007669"/>
    <property type="project" value="UniProtKB-SubCell"/>
</dbReference>
<feature type="transmembrane region" description="Helical" evidence="6">
    <location>
        <begin position="59"/>
        <end position="76"/>
    </location>
</feature>
<proteinExistence type="predicted"/>
<dbReference type="Pfam" id="PF06271">
    <property type="entry name" value="RDD"/>
    <property type="match status" value="1"/>
</dbReference>
<evidence type="ECO:0000256" key="2">
    <source>
        <dbReference type="ARBA" id="ARBA00022475"/>
    </source>
</evidence>
<evidence type="ECO:0000256" key="1">
    <source>
        <dbReference type="ARBA" id="ARBA00004651"/>
    </source>
</evidence>
<name>A0AA41ZJM9_9GAMM</name>
<dbReference type="Proteomes" id="UP001165678">
    <property type="component" value="Unassembled WGS sequence"/>
</dbReference>
<comment type="subcellular location">
    <subcellularLocation>
        <location evidence="1">Cell membrane</location>
        <topology evidence="1">Multi-pass membrane protein</topology>
    </subcellularLocation>
</comment>